<dbReference type="GO" id="GO:0004519">
    <property type="term" value="F:endonuclease activity"/>
    <property type="evidence" value="ECO:0007669"/>
    <property type="project" value="TreeGrafter"/>
</dbReference>
<gene>
    <name evidence="5" type="ORF">CPT34_28690</name>
</gene>
<evidence type="ECO:0000256" key="2">
    <source>
        <dbReference type="PIRSR" id="PIRSR640255-2"/>
    </source>
</evidence>
<dbReference type="GO" id="GO:0046872">
    <property type="term" value="F:metal ion binding"/>
    <property type="evidence" value="ECO:0007669"/>
    <property type="project" value="UniProtKB-KW"/>
</dbReference>
<dbReference type="InterPro" id="IPR040255">
    <property type="entry name" value="Non-specific_endonuclease"/>
</dbReference>
<dbReference type="Pfam" id="PF01223">
    <property type="entry name" value="Endonuclease_NS"/>
    <property type="match status" value="1"/>
</dbReference>
<organism evidence="5 6">
    <name type="scientific">Rhizobium sophoriradicis</name>
    <dbReference type="NCBI Taxonomy" id="1535245"/>
    <lineage>
        <taxon>Bacteria</taxon>
        <taxon>Pseudomonadati</taxon>
        <taxon>Pseudomonadota</taxon>
        <taxon>Alphaproteobacteria</taxon>
        <taxon>Hyphomicrobiales</taxon>
        <taxon>Rhizobiaceae</taxon>
        <taxon>Rhizobium/Agrobacterium group</taxon>
        <taxon>Rhizobium</taxon>
    </lineage>
</organism>
<dbReference type="SUPFAM" id="SSF50494">
    <property type="entry name" value="Trypsin-like serine proteases"/>
    <property type="match status" value="1"/>
</dbReference>
<keyword evidence="2" id="KW-0479">Metal-binding</keyword>
<dbReference type="SMART" id="SM00892">
    <property type="entry name" value="Endonuclease_NS"/>
    <property type="match status" value="1"/>
</dbReference>
<feature type="domain" description="ENPP1-3/EXOG-like endonuclease/phosphodiesterase" evidence="3">
    <location>
        <begin position="400"/>
        <end position="623"/>
    </location>
</feature>
<dbReference type="Gene3D" id="2.40.10.10">
    <property type="entry name" value="Trypsin-like serine proteases"/>
    <property type="match status" value="1"/>
</dbReference>
<dbReference type="SMART" id="SM00477">
    <property type="entry name" value="NUC"/>
    <property type="match status" value="1"/>
</dbReference>
<protein>
    <submittedName>
        <fullName evidence="5">Nuclease</fullName>
    </submittedName>
</protein>
<name>A0A2A5KL01_9HYPH</name>
<dbReference type="CDD" id="cd00091">
    <property type="entry name" value="NUC"/>
    <property type="match status" value="1"/>
</dbReference>
<dbReference type="SUPFAM" id="SSF54060">
    <property type="entry name" value="His-Me finger endonucleases"/>
    <property type="match status" value="1"/>
</dbReference>
<dbReference type="PANTHER" id="PTHR13966:SF5">
    <property type="entry name" value="ENDONUCLEASE G, MITOCHONDRIAL"/>
    <property type="match status" value="1"/>
</dbReference>
<dbReference type="InterPro" id="IPR043504">
    <property type="entry name" value="Peptidase_S1_PA_chymotrypsin"/>
</dbReference>
<reference evidence="5 6" key="1">
    <citation type="submission" date="2017-09" db="EMBL/GenBank/DDBJ databases">
        <title>Comparative genomics of rhizobia isolated from Phaseolus vulgaris in China.</title>
        <authorList>
            <person name="Tong W."/>
        </authorList>
    </citation>
    <scope>NUCLEOTIDE SEQUENCE [LARGE SCALE GENOMIC DNA]</scope>
    <source>
        <strain evidence="5 6">L101</strain>
    </source>
</reference>
<dbReference type="AlphaFoldDB" id="A0A2A5KL01"/>
<dbReference type="PANTHER" id="PTHR13966">
    <property type="entry name" value="ENDONUCLEASE RELATED"/>
    <property type="match status" value="1"/>
</dbReference>
<dbReference type="GO" id="GO:0003676">
    <property type="term" value="F:nucleic acid binding"/>
    <property type="evidence" value="ECO:0007669"/>
    <property type="project" value="InterPro"/>
</dbReference>
<dbReference type="RefSeq" id="WP_096764691.1">
    <property type="nucleotide sequence ID" value="NZ_NXDM01000038.1"/>
</dbReference>
<dbReference type="Proteomes" id="UP000218807">
    <property type="component" value="Unassembled WGS sequence"/>
</dbReference>
<evidence type="ECO:0000256" key="1">
    <source>
        <dbReference type="PIRSR" id="PIRSR640255-1"/>
    </source>
</evidence>
<comment type="caution">
    <text evidence="5">The sequence shown here is derived from an EMBL/GenBank/DDBJ whole genome shotgun (WGS) entry which is preliminary data.</text>
</comment>
<feature type="domain" description="DNA/RNA non-specific endonuclease/pyrophosphatase/phosphodiesterase" evidence="4">
    <location>
        <begin position="399"/>
        <end position="623"/>
    </location>
</feature>
<dbReference type="EMBL" id="NXDM01000038">
    <property type="protein sequence ID" value="PCK77675.1"/>
    <property type="molecule type" value="Genomic_DNA"/>
</dbReference>
<feature type="active site" description="Proton acceptor" evidence="1">
    <location>
        <position position="462"/>
    </location>
</feature>
<keyword evidence="6" id="KW-1185">Reference proteome</keyword>
<dbReference type="InterPro" id="IPR001604">
    <property type="entry name" value="Endo_G_ENPP1-like_dom"/>
</dbReference>
<dbReference type="InterPro" id="IPR044929">
    <property type="entry name" value="DNA/RNA_non-sp_Endonuclease_sf"/>
</dbReference>
<proteinExistence type="predicted"/>
<evidence type="ECO:0000313" key="5">
    <source>
        <dbReference type="EMBL" id="PCK77675.1"/>
    </source>
</evidence>
<dbReference type="InterPro" id="IPR044925">
    <property type="entry name" value="His-Me_finger_sf"/>
</dbReference>
<dbReference type="Gene3D" id="3.40.570.10">
    <property type="entry name" value="Extracellular Endonuclease, subunit A"/>
    <property type="match status" value="1"/>
</dbReference>
<dbReference type="InterPro" id="IPR020821">
    <property type="entry name" value="ENPP1-3/EXOG-like_nuc-like"/>
</dbReference>
<dbReference type="Pfam" id="PF13365">
    <property type="entry name" value="Trypsin_2"/>
    <property type="match status" value="1"/>
</dbReference>
<evidence type="ECO:0000259" key="4">
    <source>
        <dbReference type="SMART" id="SM00892"/>
    </source>
</evidence>
<accession>A0A2A5KL01</accession>
<evidence type="ECO:0000259" key="3">
    <source>
        <dbReference type="SMART" id="SM00477"/>
    </source>
</evidence>
<dbReference type="GO" id="GO:0016787">
    <property type="term" value="F:hydrolase activity"/>
    <property type="evidence" value="ECO:0007669"/>
    <property type="project" value="InterPro"/>
</dbReference>
<evidence type="ECO:0000313" key="6">
    <source>
        <dbReference type="Proteomes" id="UP000218807"/>
    </source>
</evidence>
<feature type="binding site" evidence="2">
    <location>
        <position position="501"/>
    </location>
    <ligand>
        <name>Mg(2+)</name>
        <dbReference type="ChEBI" id="CHEBI:18420"/>
        <note>catalytic</note>
    </ligand>
</feature>
<sequence length="652" mass="71280">MIDTIQQTFNEFSERNPHMVQAALRAVEKGKIPKLAGTLSVDKVAETLKKPAVSLENNFPVAGDLEAIVRLIGRPPLLVQGDAVVQEPLEDFPADIGARIRATEKWLPSVGRVEFINHDMRWGGTGWVVRRISDAEAIVVTNRHVAKIVARRAENGAGLFMRSPAGILMGMTVDFNEEAGARPQDSRDVRVTKIKYLADDIAADVALLMVTADGGALRMPAAINLLERDARDKELIALVGYPAYDSRNDAAAMSRYFRDMYDVKRFAPGYIIKPAVNAVLSHDATSLGGNSGSVLLSLEEDGAIGLHFAGLYGRYNSAVSAPTLEKLLNGRIVVPGSSAGDETNANEAVSAASSFSDRTGYNPGFLEKGTVAWPRLPEDLQAELATPSDTQPANPHELRYTHFGVLLSAVKKLPVLTAVNIDGKSSVRIKRGKDKWSFDGRIPKDQQMGDPAYIDASIDRGHMVRREDPNWSSESNEAESQQANNDTFHFTNCAPQHSSLNQGKALWQGLENYILDSSRTHGFRACVFSAPVYRDDDPKLDAGVKVPLEFWKVVVTLNETGQSLHATAYLLSQGQLIRDLLEKRNRTEAIEGFVLGAYRTFQISISDLAEATGFDFNGLEAYDPLRKAGTQEGVEPGQPILVPVYTPEELVL</sequence>
<dbReference type="InterPro" id="IPR009003">
    <property type="entry name" value="Peptidase_S1_PA"/>
</dbReference>